<dbReference type="EC" id="3.1.11.6" evidence="5"/>
<dbReference type="InterPro" id="IPR003753">
    <property type="entry name" value="Exonuc_VII_L"/>
</dbReference>
<name>A0ABT7QLN6_9GAMM</name>
<accession>A0ABT7QLN6</accession>
<gene>
    <name evidence="5 9" type="primary">xseA</name>
    <name evidence="9" type="ORF">NQX30_02945</name>
</gene>
<dbReference type="GO" id="GO:0008855">
    <property type="term" value="F:exodeoxyribonuclease VII activity"/>
    <property type="evidence" value="ECO:0007669"/>
    <property type="project" value="UniProtKB-EC"/>
</dbReference>
<reference evidence="9" key="2">
    <citation type="journal article" date="2023" name="Microbiome">
        <title>Synthase-selected sorting approach identifies a beta-lactone synthase in a nudibranch symbiotic bacterium.</title>
        <authorList>
            <person name="Dzunkova M."/>
            <person name="La Clair J.J."/>
            <person name="Tyml T."/>
            <person name="Doud D."/>
            <person name="Schulz F."/>
            <person name="Piquer-Esteban S."/>
            <person name="Porcel Sanchis D."/>
            <person name="Osborn A."/>
            <person name="Robinson D."/>
            <person name="Louie K.B."/>
            <person name="Bowen B.P."/>
            <person name="Bowers R.M."/>
            <person name="Lee J."/>
            <person name="Arnau V."/>
            <person name="Diaz-Villanueva W."/>
            <person name="Stepanauskas R."/>
            <person name="Gosliner T."/>
            <person name="Date S.V."/>
            <person name="Northen T.R."/>
            <person name="Cheng J.F."/>
            <person name="Burkart M.D."/>
            <person name="Woyke T."/>
        </authorList>
    </citation>
    <scope>NUCLEOTIDE SEQUENCE</scope>
    <source>
        <strain evidence="9">Df01</strain>
    </source>
</reference>
<dbReference type="HAMAP" id="MF_00378">
    <property type="entry name" value="Exonuc_7_L"/>
    <property type="match status" value="1"/>
</dbReference>
<keyword evidence="4 5" id="KW-0269">Exonuclease</keyword>
<comment type="catalytic activity">
    <reaction evidence="5 6">
        <text>Exonucleolytic cleavage in either 5'- to 3'- or 3'- to 5'-direction to yield nucleoside 5'-phosphates.</text>
        <dbReference type="EC" id="3.1.11.6"/>
    </reaction>
</comment>
<dbReference type="PANTHER" id="PTHR30008:SF0">
    <property type="entry name" value="EXODEOXYRIBONUCLEASE 7 LARGE SUBUNIT"/>
    <property type="match status" value="1"/>
</dbReference>
<comment type="similarity">
    <text evidence="5 6">Belongs to the XseA family.</text>
</comment>
<dbReference type="PANTHER" id="PTHR30008">
    <property type="entry name" value="EXODEOXYRIBONUCLEASE 7 LARGE SUBUNIT"/>
    <property type="match status" value="1"/>
</dbReference>
<comment type="function">
    <text evidence="5">Bidirectionally degrades single-stranded DNA into large acid-insoluble oligonucleotides, which are then degraded further into small acid-soluble oligonucleotides.</text>
</comment>
<keyword evidence="2 5" id="KW-0540">Nuclease</keyword>
<organism evidence="9 10">
    <name type="scientific">Candidatus Doriopsillibacter californiensis</name>
    <dbReference type="NCBI Taxonomy" id="2970740"/>
    <lineage>
        <taxon>Bacteria</taxon>
        <taxon>Pseudomonadati</taxon>
        <taxon>Pseudomonadota</taxon>
        <taxon>Gammaproteobacteria</taxon>
        <taxon>Candidatus Tethybacterales</taxon>
        <taxon>Candidatus Persebacteraceae</taxon>
        <taxon>Candidatus Doriopsillibacter</taxon>
    </lineage>
</organism>
<feature type="domain" description="OB-fold nucleic acid binding" evidence="8">
    <location>
        <begin position="13"/>
        <end position="104"/>
    </location>
</feature>
<comment type="subcellular location">
    <subcellularLocation>
        <location evidence="5 6">Cytoplasm</location>
    </subcellularLocation>
</comment>
<comment type="subunit">
    <text evidence="5">Heterooligomer composed of large and small subunits.</text>
</comment>
<dbReference type="NCBIfam" id="TIGR00237">
    <property type="entry name" value="xseA"/>
    <property type="match status" value="1"/>
</dbReference>
<dbReference type="Pfam" id="PF13742">
    <property type="entry name" value="tRNA_anti_2"/>
    <property type="match status" value="1"/>
</dbReference>
<proteinExistence type="inferred from homology"/>
<evidence type="ECO:0000256" key="4">
    <source>
        <dbReference type="ARBA" id="ARBA00022839"/>
    </source>
</evidence>
<dbReference type="Proteomes" id="UP001168167">
    <property type="component" value="Unassembled WGS sequence"/>
</dbReference>
<evidence type="ECO:0000256" key="2">
    <source>
        <dbReference type="ARBA" id="ARBA00022722"/>
    </source>
</evidence>
<evidence type="ECO:0000256" key="1">
    <source>
        <dbReference type="ARBA" id="ARBA00022490"/>
    </source>
</evidence>
<evidence type="ECO:0000256" key="5">
    <source>
        <dbReference type="HAMAP-Rule" id="MF_00378"/>
    </source>
</evidence>
<evidence type="ECO:0000256" key="6">
    <source>
        <dbReference type="RuleBase" id="RU004355"/>
    </source>
</evidence>
<evidence type="ECO:0000259" key="8">
    <source>
        <dbReference type="Pfam" id="PF13742"/>
    </source>
</evidence>
<evidence type="ECO:0000313" key="9">
    <source>
        <dbReference type="EMBL" id="MDM5147330.1"/>
    </source>
</evidence>
<dbReference type="InterPro" id="IPR025824">
    <property type="entry name" value="OB-fold_nuc-bd_dom"/>
</dbReference>
<reference evidence="9" key="1">
    <citation type="submission" date="2022-08" db="EMBL/GenBank/DDBJ databases">
        <authorList>
            <person name="Dzunkova M."/>
            <person name="La Clair J."/>
            <person name="Tyml T."/>
            <person name="Doud D."/>
            <person name="Schulz F."/>
            <person name="Piquer S."/>
            <person name="Porcel Sanchis D."/>
            <person name="Osborn A."/>
            <person name="Robinson D."/>
            <person name="Louie K.B."/>
            <person name="Bowen B.P."/>
            <person name="Bowers R."/>
            <person name="Lee J."/>
            <person name="Arnau Llombart V."/>
            <person name="Diaz Villanueva W."/>
            <person name="Gosliner T."/>
            <person name="Northen T."/>
            <person name="Cheng J.-F."/>
            <person name="Burkart M.D."/>
            <person name="Woyke T."/>
        </authorList>
    </citation>
    <scope>NUCLEOTIDE SEQUENCE</scope>
    <source>
        <strain evidence="9">Df01</strain>
    </source>
</reference>
<evidence type="ECO:0000256" key="3">
    <source>
        <dbReference type="ARBA" id="ARBA00022801"/>
    </source>
</evidence>
<keyword evidence="3 5" id="KW-0378">Hydrolase</keyword>
<sequence>MNLFEKNDNKPLSISKFLLIARQTVEERLPALWVSGEVANFTQAASGHWYFVLRDADGQVDCMMPGRYNALSRTPPNEGEAVEVMAQPSIYTPRGRFQLMVRFMRPAGGAGERYQAFVERKKNWAARGWFDTAQKQALPFLPKTIGIVGSVAGAALHDVLQTLHNRLPAINVIIYPAPAQGTDAAQKIATAIHTAGRRVECEVLIVCRGGGGIEDLWAYNEELVVSAIVNSSIPIVTGIGHETDETLADFAADVRASTPTGAAVAAVPNGAELSVRLRAVVAAFYRQTQREISEHSQRLDWTTITMNKLNAFVATKNTVYQRAVIQFATVTGQYEMACRRQFENAAARLHLPTFSSQKATINNLSHRLLLAAKRRYLIAEQDTTRHQQTLTALDPQRTLERGYSIVRDANTRIVSDGKKLRPYDSLNIVFAHGNAQVTVKTASDGEMAKSPSHKPVQ</sequence>
<feature type="domain" description="Exonuclease VII large subunit C-terminal" evidence="7">
    <location>
        <begin position="129"/>
        <end position="437"/>
    </location>
</feature>
<comment type="caution">
    <text evidence="9">The sequence shown here is derived from an EMBL/GenBank/DDBJ whole genome shotgun (WGS) entry which is preliminary data.</text>
</comment>
<keyword evidence="10" id="KW-1185">Reference proteome</keyword>
<evidence type="ECO:0000313" key="10">
    <source>
        <dbReference type="Proteomes" id="UP001168167"/>
    </source>
</evidence>
<dbReference type="CDD" id="cd04489">
    <property type="entry name" value="ExoVII_LU_OBF"/>
    <property type="match status" value="1"/>
</dbReference>
<keyword evidence="1 5" id="KW-0963">Cytoplasm</keyword>
<evidence type="ECO:0000259" key="7">
    <source>
        <dbReference type="Pfam" id="PF02601"/>
    </source>
</evidence>
<dbReference type="InterPro" id="IPR020579">
    <property type="entry name" value="Exonuc_VII_lsu_C"/>
</dbReference>
<protein>
    <recommendedName>
        <fullName evidence="5">Exodeoxyribonuclease 7 large subunit</fullName>
        <ecNumber evidence="5">3.1.11.6</ecNumber>
    </recommendedName>
    <alternativeName>
        <fullName evidence="5">Exodeoxyribonuclease VII large subunit</fullName>
        <shortName evidence="5">Exonuclease VII large subunit</shortName>
    </alternativeName>
</protein>
<dbReference type="EMBL" id="JANQAO010000001">
    <property type="protein sequence ID" value="MDM5147330.1"/>
    <property type="molecule type" value="Genomic_DNA"/>
</dbReference>
<dbReference type="Pfam" id="PF02601">
    <property type="entry name" value="Exonuc_VII_L"/>
    <property type="match status" value="1"/>
</dbReference>